<dbReference type="HOGENOM" id="CLU_021599_6_0_1"/>
<evidence type="ECO:0000256" key="4">
    <source>
        <dbReference type="ARBA" id="ARBA00023242"/>
    </source>
</evidence>
<evidence type="ECO:0000313" key="8">
    <source>
        <dbReference type="Proteomes" id="UP000019376"/>
    </source>
</evidence>
<reference evidence="7 8" key="1">
    <citation type="journal article" date="2013" name="PLoS ONE">
        <title>Genomic and secretomic analyses reveal unique features of the lignocellulolytic enzyme system of Penicillium decumbens.</title>
        <authorList>
            <person name="Liu G."/>
            <person name="Zhang L."/>
            <person name="Wei X."/>
            <person name="Zou G."/>
            <person name="Qin Y."/>
            <person name="Ma L."/>
            <person name="Li J."/>
            <person name="Zheng H."/>
            <person name="Wang S."/>
            <person name="Wang C."/>
            <person name="Xun L."/>
            <person name="Zhao G.-P."/>
            <person name="Zhou Z."/>
            <person name="Qu Y."/>
        </authorList>
    </citation>
    <scope>NUCLEOTIDE SEQUENCE [LARGE SCALE GENOMIC DNA]</scope>
    <source>
        <strain evidence="8">114-2 / CGMCC 5302</strain>
    </source>
</reference>
<dbReference type="SUPFAM" id="SSF57701">
    <property type="entry name" value="Zn2/Cys6 DNA-binding domain"/>
    <property type="match status" value="1"/>
</dbReference>
<evidence type="ECO:0000256" key="5">
    <source>
        <dbReference type="SAM" id="MobiDB-lite"/>
    </source>
</evidence>
<dbReference type="eggNOG" id="ENOG502SQ1T">
    <property type="taxonomic scope" value="Eukaryota"/>
</dbReference>
<dbReference type="GO" id="GO:0000981">
    <property type="term" value="F:DNA-binding transcription factor activity, RNA polymerase II-specific"/>
    <property type="evidence" value="ECO:0007669"/>
    <property type="project" value="InterPro"/>
</dbReference>
<keyword evidence="4" id="KW-0539">Nucleus</keyword>
<dbReference type="PROSITE" id="PS00463">
    <property type="entry name" value="ZN2_CY6_FUNGAL_1"/>
    <property type="match status" value="1"/>
</dbReference>
<dbReference type="Proteomes" id="UP000019376">
    <property type="component" value="Unassembled WGS sequence"/>
</dbReference>
<dbReference type="EMBL" id="KB644412">
    <property type="protein sequence ID" value="EPS30385.1"/>
    <property type="molecule type" value="Genomic_DNA"/>
</dbReference>
<feature type="domain" description="Zn(2)-C6 fungal-type" evidence="6">
    <location>
        <begin position="10"/>
        <end position="38"/>
    </location>
</feature>
<evidence type="ECO:0000256" key="3">
    <source>
        <dbReference type="ARBA" id="ARBA00023163"/>
    </source>
</evidence>
<organism evidence="7 8">
    <name type="scientific">Penicillium oxalicum (strain 114-2 / CGMCC 5302)</name>
    <name type="common">Penicillium decumbens</name>
    <dbReference type="NCBI Taxonomy" id="933388"/>
    <lineage>
        <taxon>Eukaryota</taxon>
        <taxon>Fungi</taxon>
        <taxon>Dikarya</taxon>
        <taxon>Ascomycota</taxon>
        <taxon>Pezizomycotina</taxon>
        <taxon>Eurotiomycetes</taxon>
        <taxon>Eurotiomycetidae</taxon>
        <taxon>Eurotiales</taxon>
        <taxon>Aspergillaceae</taxon>
        <taxon>Penicillium</taxon>
    </lineage>
</organism>
<dbReference type="OrthoDB" id="4491390at2759"/>
<dbReference type="PANTHER" id="PTHR38111:SF11">
    <property type="entry name" value="TRANSCRIPTION FACTOR DOMAIN-CONTAINING PROTEIN-RELATED"/>
    <property type="match status" value="1"/>
</dbReference>
<dbReference type="InterPro" id="IPR036864">
    <property type="entry name" value="Zn2-C6_fun-type_DNA-bd_sf"/>
</dbReference>
<keyword evidence="1" id="KW-0805">Transcription regulation</keyword>
<dbReference type="GO" id="GO:0008270">
    <property type="term" value="F:zinc ion binding"/>
    <property type="evidence" value="ECO:0007669"/>
    <property type="project" value="InterPro"/>
</dbReference>
<dbReference type="Pfam" id="PF00172">
    <property type="entry name" value="Zn_clus"/>
    <property type="match status" value="1"/>
</dbReference>
<proteinExistence type="predicted"/>
<dbReference type="STRING" id="933388.S7ZID2"/>
<evidence type="ECO:0000256" key="2">
    <source>
        <dbReference type="ARBA" id="ARBA00023125"/>
    </source>
</evidence>
<dbReference type="AlphaFoldDB" id="S7ZID2"/>
<dbReference type="PROSITE" id="PS50048">
    <property type="entry name" value="ZN2_CY6_FUNGAL_2"/>
    <property type="match status" value="1"/>
</dbReference>
<dbReference type="InterPro" id="IPR053178">
    <property type="entry name" value="Osmoadaptation_assoc"/>
</dbReference>
<dbReference type="PANTHER" id="PTHR38111">
    <property type="entry name" value="ZN(2)-C6 FUNGAL-TYPE DOMAIN-CONTAINING PROTEIN-RELATED"/>
    <property type="match status" value="1"/>
</dbReference>
<protein>
    <recommendedName>
        <fullName evidence="6">Zn(2)-C6 fungal-type domain-containing protein</fullName>
    </recommendedName>
</protein>
<evidence type="ECO:0000256" key="1">
    <source>
        <dbReference type="ARBA" id="ARBA00023015"/>
    </source>
</evidence>
<keyword evidence="3" id="KW-0804">Transcription</keyword>
<dbReference type="InterPro" id="IPR001138">
    <property type="entry name" value="Zn2Cys6_DnaBD"/>
</dbReference>
<accession>S7ZID2</accession>
<name>S7ZID2_PENO1</name>
<dbReference type="Gene3D" id="4.10.240.10">
    <property type="entry name" value="Zn(2)-C6 fungal-type DNA-binding domain"/>
    <property type="match status" value="1"/>
</dbReference>
<sequence>MGGTPWHSKGCMACRKRKVKCDEQEPECARCIKRGVQCPGYVKTRIYIHHPSVNHYGVKKAIPIDDFRLQHAEQKTHDTFIHGPAARSAQQAAQTTISDAGGPRTVCSPRSMAREQIFSSFASLFFGPQQQVSSLNLWQYLIYSFAQLPNKSGTLDRALSAMSCLHLGRMNNDKDMFRYGLNLYSTAVRNVNHKVGRNLCDADTIYTTVIFQDLESYCCAFDLRAFLAHTQGTSAILRCYRDSLPRNPLLDAIYDRHQKMRLVIATTGVNITDDEYQHLTCLSGANSTPVLELFAIFAEFGPLSAMLNRTAFSDSEEWEKLLQACLKQKERICSWYKQYVDSRSLFICGLEDCKTDILPPSKRLFGHGYRFSSHDTARVHHYYFTALATVQPLIEKARELSRPECPPTASASTFAGESIPIEGEVLTEFYADEVCRMVPYYVKNYRAPSEIGMLLFPIVAAIKIYIGLGHWEKFSWCQQVFRLIGDRGLSTCYRLAGLYSNSWNARTINPWPIPCRSLRDDMNSFELSTESQAGSPAKAPQHEASQKGKARSTLPTDPHFKNPHVISGIPFPSPQAMPRVR</sequence>
<keyword evidence="8" id="KW-1185">Reference proteome</keyword>
<gene>
    <name evidence="7" type="ORF">PDE_05336</name>
</gene>
<keyword evidence="2" id="KW-0238">DNA-binding</keyword>
<dbReference type="CDD" id="cd00067">
    <property type="entry name" value="GAL4"/>
    <property type="match status" value="1"/>
</dbReference>
<dbReference type="SMART" id="SM00066">
    <property type="entry name" value="GAL4"/>
    <property type="match status" value="1"/>
</dbReference>
<feature type="region of interest" description="Disordered" evidence="5">
    <location>
        <begin position="529"/>
        <end position="581"/>
    </location>
</feature>
<dbReference type="PhylomeDB" id="S7ZID2"/>
<dbReference type="GO" id="GO:0003677">
    <property type="term" value="F:DNA binding"/>
    <property type="evidence" value="ECO:0007669"/>
    <property type="project" value="UniProtKB-KW"/>
</dbReference>
<evidence type="ECO:0000313" key="7">
    <source>
        <dbReference type="EMBL" id="EPS30385.1"/>
    </source>
</evidence>
<evidence type="ECO:0000259" key="6">
    <source>
        <dbReference type="PROSITE" id="PS50048"/>
    </source>
</evidence>